<accession>A0A4Z1QX16</accession>
<dbReference type="Proteomes" id="UP000298735">
    <property type="component" value="Chromosome Linear"/>
</dbReference>
<gene>
    <name evidence="1" type="ORF">CFBP5507_23635</name>
</gene>
<organism evidence="1 2">
    <name type="scientific">Agrobacterium salinitolerans</name>
    <dbReference type="NCBI Taxonomy" id="1183413"/>
    <lineage>
        <taxon>Bacteria</taxon>
        <taxon>Pseudomonadati</taxon>
        <taxon>Pseudomonadota</taxon>
        <taxon>Alphaproteobacteria</taxon>
        <taxon>Hyphomicrobiales</taxon>
        <taxon>Rhizobiaceae</taxon>
        <taxon>Rhizobium/Agrobacterium group</taxon>
        <taxon>Agrobacterium</taxon>
    </lineage>
</organism>
<name>A0A4Z1QX16_9HYPH</name>
<dbReference type="OrthoDB" id="8304243at2"/>
<evidence type="ECO:0000313" key="1">
    <source>
        <dbReference type="EMBL" id="UYZ10611.1"/>
    </source>
</evidence>
<dbReference type="KEGG" id="asal:CFBP5507_23635"/>
<reference evidence="1" key="1">
    <citation type="submission" date="2022-10" db="EMBL/GenBank/DDBJ databases">
        <title>Complete genome sequence of Agrobacterium salinitolerans CFBP5507.</title>
        <authorList>
            <person name="Tchabashvili S."/>
            <person name="Yen H.-C."/>
            <person name="Haryono M."/>
            <person name="Lin Y.-C."/>
            <person name="Lai E.-M."/>
            <person name="Kuo C.-H."/>
        </authorList>
    </citation>
    <scope>NUCLEOTIDE SEQUENCE</scope>
    <source>
        <strain evidence="1">CFBP5507</strain>
    </source>
</reference>
<dbReference type="EMBL" id="CP109969">
    <property type="protein sequence ID" value="UYZ10611.1"/>
    <property type="molecule type" value="Genomic_DNA"/>
</dbReference>
<dbReference type="RefSeq" id="WP_137412106.1">
    <property type="nucleotide sequence ID" value="NZ_CP109969.1"/>
</dbReference>
<protein>
    <submittedName>
        <fullName evidence="1">Uncharacterized protein</fullName>
    </submittedName>
</protein>
<proteinExistence type="predicted"/>
<dbReference type="AlphaFoldDB" id="A0A4Z1QX16"/>
<evidence type="ECO:0000313" key="2">
    <source>
        <dbReference type="Proteomes" id="UP000298735"/>
    </source>
</evidence>
<sequence length="155" mass="16476">MTSISKNADEQRPRSLKVAAVLASGTIIVLGGNVFLVRNGEPALAASEDVASAGAFRILTPQTIDRLGGLSASVPALSETSEGAQAVLALDKTSCVAARAAQKTDRYDTLDPRAFCQLQHRLFNAELIDRIAMLQLASQTRSIDTSSQLAMNKEF</sequence>